<evidence type="ECO:0008006" key="5">
    <source>
        <dbReference type="Google" id="ProtNLM"/>
    </source>
</evidence>
<evidence type="ECO:0000313" key="4">
    <source>
        <dbReference type="Proteomes" id="UP000316079"/>
    </source>
</evidence>
<dbReference type="PANTHER" id="PTHR20859">
    <property type="entry name" value="INTERFERON/INTERLEUKIN RECEPTOR"/>
    <property type="match status" value="1"/>
</dbReference>
<keyword evidence="1" id="KW-0812">Transmembrane</keyword>
<dbReference type="Gene3D" id="2.60.40.10">
    <property type="entry name" value="Immunoglobulins"/>
    <property type="match status" value="1"/>
</dbReference>
<dbReference type="GO" id="GO:0005886">
    <property type="term" value="C:plasma membrane"/>
    <property type="evidence" value="ECO:0007669"/>
    <property type="project" value="TreeGrafter"/>
</dbReference>
<dbReference type="AlphaFoldDB" id="A0A553QSZ1"/>
<evidence type="ECO:0000313" key="3">
    <source>
        <dbReference type="EMBL" id="TRY93100.1"/>
    </source>
</evidence>
<keyword evidence="1" id="KW-1133">Transmembrane helix</keyword>
<dbReference type="GO" id="GO:0004896">
    <property type="term" value="F:cytokine receptor activity"/>
    <property type="evidence" value="ECO:0007669"/>
    <property type="project" value="TreeGrafter"/>
</dbReference>
<dbReference type="InterPro" id="IPR003961">
    <property type="entry name" value="FN3_dom"/>
</dbReference>
<reference evidence="3 4" key="1">
    <citation type="journal article" date="2019" name="Sci. Data">
        <title>Hybrid genome assembly and annotation of Danionella translucida.</title>
        <authorList>
            <person name="Kadobianskyi M."/>
            <person name="Schulze L."/>
            <person name="Schuelke M."/>
            <person name="Judkewitz B."/>
        </authorList>
    </citation>
    <scope>NUCLEOTIDE SEQUENCE [LARGE SCALE GENOMIC DNA]</scope>
    <source>
        <strain evidence="3 4">Bolton</strain>
    </source>
</reference>
<evidence type="ECO:0000256" key="1">
    <source>
        <dbReference type="SAM" id="Phobius"/>
    </source>
</evidence>
<gene>
    <name evidence="3" type="ORF">DNTS_008624</name>
</gene>
<keyword evidence="1" id="KW-0472">Membrane</keyword>
<accession>A0A553QSZ1</accession>
<dbReference type="InterPro" id="IPR050650">
    <property type="entry name" value="Type-II_Cytokine-TF_Rcpt"/>
</dbReference>
<feature type="chain" id="PRO_5022005685" description="Fibronectin type-III domain-containing protein" evidence="2">
    <location>
        <begin position="26"/>
        <end position="275"/>
    </location>
</feature>
<dbReference type="CDD" id="cd00063">
    <property type="entry name" value="FN3"/>
    <property type="match status" value="1"/>
</dbReference>
<sequence length="275" mass="31688">MLFRMISYLCFTAILMLINFDWTSGLNPPRDVKIVKSELQWKPPDENNVRYSIQYKLVNKSEGEWQTLFNNTGQSFKFSDGFYRAVFRVRTERGSNFSEWVYSPQVKCVNVNSCAPVVNLSMTSGIASLTIAHMDNSLEKEHGGHLEFKISSWKVENGVNSELDSRLTDSKHEIFNDLESGQHCFQVQYLLYNKPYGRPSELRCAVNPETPDEIRRRVFLCSILGTFLLLTLGVFHVQRISYANMSKFQQSKFARGMKGFRLVAIDSEKTVYLRG</sequence>
<proteinExistence type="predicted"/>
<evidence type="ECO:0000256" key="2">
    <source>
        <dbReference type="SAM" id="SignalP"/>
    </source>
</evidence>
<dbReference type="InterPro" id="IPR013783">
    <property type="entry name" value="Ig-like_fold"/>
</dbReference>
<dbReference type="EMBL" id="SRMA01025571">
    <property type="protein sequence ID" value="TRY93100.1"/>
    <property type="molecule type" value="Genomic_DNA"/>
</dbReference>
<keyword evidence="2" id="KW-0732">Signal</keyword>
<organism evidence="3 4">
    <name type="scientific">Danionella cerebrum</name>
    <dbReference type="NCBI Taxonomy" id="2873325"/>
    <lineage>
        <taxon>Eukaryota</taxon>
        <taxon>Metazoa</taxon>
        <taxon>Chordata</taxon>
        <taxon>Craniata</taxon>
        <taxon>Vertebrata</taxon>
        <taxon>Euteleostomi</taxon>
        <taxon>Actinopterygii</taxon>
        <taxon>Neopterygii</taxon>
        <taxon>Teleostei</taxon>
        <taxon>Ostariophysi</taxon>
        <taxon>Cypriniformes</taxon>
        <taxon>Danionidae</taxon>
        <taxon>Danioninae</taxon>
        <taxon>Danionella</taxon>
    </lineage>
</organism>
<comment type="caution">
    <text evidence="3">The sequence shown here is derived from an EMBL/GenBank/DDBJ whole genome shotgun (WGS) entry which is preliminary data.</text>
</comment>
<feature type="signal peptide" evidence="2">
    <location>
        <begin position="1"/>
        <end position="25"/>
    </location>
</feature>
<name>A0A553QSZ1_9TELE</name>
<dbReference type="SUPFAM" id="SSF49265">
    <property type="entry name" value="Fibronectin type III"/>
    <property type="match status" value="1"/>
</dbReference>
<dbReference type="Proteomes" id="UP000316079">
    <property type="component" value="Unassembled WGS sequence"/>
</dbReference>
<keyword evidence="4" id="KW-1185">Reference proteome</keyword>
<feature type="transmembrane region" description="Helical" evidence="1">
    <location>
        <begin position="217"/>
        <end position="237"/>
    </location>
</feature>
<dbReference type="PANTHER" id="PTHR20859:SF53">
    <property type="entry name" value="INTERLEUKIN-22 RECEPTOR SUBUNIT ALPHA-1"/>
    <property type="match status" value="1"/>
</dbReference>
<dbReference type="InterPro" id="IPR036116">
    <property type="entry name" value="FN3_sf"/>
</dbReference>
<feature type="non-terminal residue" evidence="3">
    <location>
        <position position="275"/>
    </location>
</feature>
<dbReference type="OrthoDB" id="9932619at2759"/>
<protein>
    <recommendedName>
        <fullName evidence="5">Fibronectin type-III domain-containing protein</fullName>
    </recommendedName>
</protein>